<proteinExistence type="predicted"/>
<name>A0A915LR75_MELJA</name>
<sequence length="96" mass="10618">MNSKKPGLLALLPKPKGVSQTKTPELSSISALPKLGPSQTLEQIQQIEETMKTVEFKKINDKPVEPASKKIRLEGEDYDVLNEPQIFFEEVAPGLS</sequence>
<feature type="compositionally biased region" description="Low complexity" evidence="1">
    <location>
        <begin position="1"/>
        <end position="17"/>
    </location>
</feature>
<evidence type="ECO:0000256" key="1">
    <source>
        <dbReference type="SAM" id="MobiDB-lite"/>
    </source>
</evidence>
<organism evidence="2 3">
    <name type="scientific">Meloidogyne javanica</name>
    <name type="common">Root-knot nematode worm</name>
    <dbReference type="NCBI Taxonomy" id="6303"/>
    <lineage>
        <taxon>Eukaryota</taxon>
        <taxon>Metazoa</taxon>
        <taxon>Ecdysozoa</taxon>
        <taxon>Nematoda</taxon>
        <taxon>Chromadorea</taxon>
        <taxon>Rhabditida</taxon>
        <taxon>Tylenchina</taxon>
        <taxon>Tylenchomorpha</taxon>
        <taxon>Tylenchoidea</taxon>
        <taxon>Meloidogynidae</taxon>
        <taxon>Meloidogyninae</taxon>
        <taxon>Meloidogyne</taxon>
        <taxon>Meloidogyne incognita group</taxon>
    </lineage>
</organism>
<protein>
    <submittedName>
        <fullName evidence="3">Uncharacterized protein</fullName>
    </submittedName>
</protein>
<dbReference type="WBParaSite" id="scaffold17329_cov153.g18582">
    <property type="protein sequence ID" value="scaffold17329_cov153.g18582"/>
    <property type="gene ID" value="scaffold17329_cov153.g18582"/>
</dbReference>
<feature type="region of interest" description="Disordered" evidence="1">
    <location>
        <begin position="1"/>
        <end position="25"/>
    </location>
</feature>
<accession>A0A915LR75</accession>
<evidence type="ECO:0000313" key="3">
    <source>
        <dbReference type="WBParaSite" id="scaffold17329_cov153.g18582"/>
    </source>
</evidence>
<evidence type="ECO:0000313" key="2">
    <source>
        <dbReference type="Proteomes" id="UP000887561"/>
    </source>
</evidence>
<dbReference type="AlphaFoldDB" id="A0A915LR75"/>
<dbReference type="Proteomes" id="UP000887561">
    <property type="component" value="Unplaced"/>
</dbReference>
<reference evidence="3" key="1">
    <citation type="submission" date="2022-11" db="UniProtKB">
        <authorList>
            <consortium name="WormBaseParasite"/>
        </authorList>
    </citation>
    <scope>IDENTIFICATION</scope>
</reference>
<keyword evidence="2" id="KW-1185">Reference proteome</keyword>